<feature type="compositionally biased region" description="Basic and acidic residues" evidence="7">
    <location>
        <begin position="145"/>
        <end position="156"/>
    </location>
</feature>
<feature type="DNA-binding region" description="HMG box" evidence="6">
    <location>
        <begin position="61"/>
        <end position="129"/>
    </location>
</feature>
<dbReference type="RefSeq" id="XP_026762828.1">
    <property type="nucleotide sequence ID" value="XM_026907027.3"/>
</dbReference>
<evidence type="ECO:0000256" key="3">
    <source>
        <dbReference type="ARBA" id="ARBA00023125"/>
    </source>
</evidence>
<evidence type="ECO:0000256" key="5">
    <source>
        <dbReference type="ARBA" id="ARBA00023242"/>
    </source>
</evidence>
<evidence type="ECO:0000256" key="1">
    <source>
        <dbReference type="ARBA" id="ARBA00004123"/>
    </source>
</evidence>
<proteinExistence type="predicted"/>
<feature type="domain" description="HMG box" evidence="8">
    <location>
        <begin position="61"/>
        <end position="129"/>
    </location>
</feature>
<dbReference type="Proteomes" id="UP001652740">
    <property type="component" value="Unplaced"/>
</dbReference>
<name>A0A6J1X1D1_GALME</name>
<dbReference type="Gene3D" id="1.10.30.10">
    <property type="entry name" value="High mobility group box domain"/>
    <property type="match status" value="1"/>
</dbReference>
<dbReference type="PROSITE" id="PS50118">
    <property type="entry name" value="HMG_BOX_2"/>
    <property type="match status" value="1"/>
</dbReference>
<dbReference type="SUPFAM" id="SSF47095">
    <property type="entry name" value="HMG-box"/>
    <property type="match status" value="1"/>
</dbReference>
<dbReference type="InterPro" id="IPR036910">
    <property type="entry name" value="HMG_box_dom_sf"/>
</dbReference>
<keyword evidence="3 6" id="KW-0238">DNA-binding</keyword>
<keyword evidence="2" id="KW-0805">Transcription regulation</keyword>
<accession>A0A6J1X1D1</accession>
<feature type="region of interest" description="Disordered" evidence="7">
    <location>
        <begin position="112"/>
        <end position="193"/>
    </location>
</feature>
<dbReference type="GeneID" id="113521493"/>
<dbReference type="InterPro" id="IPR050917">
    <property type="entry name" value="SOX_TF"/>
</dbReference>
<evidence type="ECO:0000313" key="10">
    <source>
        <dbReference type="RefSeq" id="XP_026762828.1"/>
    </source>
</evidence>
<dbReference type="FunFam" id="1.10.30.10:FF:000051">
    <property type="entry name" value="Transcription factor Sox-10"/>
    <property type="match status" value="1"/>
</dbReference>
<evidence type="ECO:0000313" key="9">
    <source>
        <dbReference type="Proteomes" id="UP001652740"/>
    </source>
</evidence>
<gene>
    <name evidence="10" type="primary">LOC113521493</name>
</gene>
<dbReference type="Pfam" id="PF00505">
    <property type="entry name" value="HMG_box"/>
    <property type="match status" value="1"/>
</dbReference>
<protein>
    <submittedName>
        <fullName evidence="10">Transcription factor SOX-8-like</fullName>
    </submittedName>
</protein>
<feature type="compositionally biased region" description="Basic and acidic residues" evidence="7">
    <location>
        <begin position="112"/>
        <end position="130"/>
    </location>
</feature>
<dbReference type="PANTHER" id="PTHR45803">
    <property type="entry name" value="SOX100B"/>
    <property type="match status" value="1"/>
</dbReference>
<dbReference type="KEGG" id="gmw:113521493"/>
<dbReference type="GO" id="GO:0000981">
    <property type="term" value="F:DNA-binding transcription factor activity, RNA polymerase II-specific"/>
    <property type="evidence" value="ECO:0007669"/>
    <property type="project" value="TreeGrafter"/>
</dbReference>
<dbReference type="PANTHER" id="PTHR45803:SF5">
    <property type="entry name" value="SOX100B"/>
    <property type="match status" value="1"/>
</dbReference>
<evidence type="ECO:0000256" key="2">
    <source>
        <dbReference type="ARBA" id="ARBA00023015"/>
    </source>
</evidence>
<comment type="subcellular location">
    <subcellularLocation>
        <location evidence="1">Nucleus</location>
    </subcellularLocation>
</comment>
<dbReference type="SMART" id="SM00398">
    <property type="entry name" value="HMG"/>
    <property type="match status" value="1"/>
</dbReference>
<keyword evidence="9" id="KW-1185">Reference proteome</keyword>
<dbReference type="GO" id="GO:0000978">
    <property type="term" value="F:RNA polymerase II cis-regulatory region sequence-specific DNA binding"/>
    <property type="evidence" value="ECO:0007669"/>
    <property type="project" value="TreeGrafter"/>
</dbReference>
<dbReference type="InParanoid" id="A0A6J1X1D1"/>
<dbReference type="AlphaFoldDB" id="A0A6J1X1D1"/>
<evidence type="ECO:0000259" key="8">
    <source>
        <dbReference type="PROSITE" id="PS50118"/>
    </source>
</evidence>
<sequence length="230" mass="26408">MLYTNVPLPSLSTMSWNQQHDRPCDKLEINEAVGELLRNFNYDNIVPQPAKGGGCMRRAHVKRPMNAFMVFAQAMRRRLSEQRPSLHNAELSKSLGTMWKSLSEEQKLPFIKEADKLRTQHKREHPDYKYQPRRRKAPPTSSTRLKREPSPDRDQIDFAGLQDISPALLPDGPPDGAELDQYLKPGPVPDYHELQPRFASHSLAHHPPPLYVPSHLHPPCTDWPHYTGHP</sequence>
<keyword evidence="4" id="KW-0804">Transcription</keyword>
<evidence type="ECO:0000256" key="4">
    <source>
        <dbReference type="ARBA" id="ARBA00023163"/>
    </source>
</evidence>
<dbReference type="OrthoDB" id="6247875at2759"/>
<evidence type="ECO:0000256" key="6">
    <source>
        <dbReference type="PROSITE-ProRule" id="PRU00267"/>
    </source>
</evidence>
<evidence type="ECO:0000256" key="7">
    <source>
        <dbReference type="SAM" id="MobiDB-lite"/>
    </source>
</evidence>
<keyword evidence="5 6" id="KW-0539">Nucleus</keyword>
<dbReference type="GO" id="GO:0005634">
    <property type="term" value="C:nucleus"/>
    <property type="evidence" value="ECO:0007669"/>
    <property type="project" value="UniProtKB-SubCell"/>
</dbReference>
<reference evidence="10" key="1">
    <citation type="submission" date="2025-08" db="UniProtKB">
        <authorList>
            <consortium name="RefSeq"/>
        </authorList>
    </citation>
    <scope>IDENTIFICATION</scope>
    <source>
        <tissue evidence="10">Whole larvae</tissue>
    </source>
</reference>
<dbReference type="InterPro" id="IPR009071">
    <property type="entry name" value="HMG_box_dom"/>
</dbReference>
<organism evidence="9 10">
    <name type="scientific">Galleria mellonella</name>
    <name type="common">Greater wax moth</name>
    <dbReference type="NCBI Taxonomy" id="7137"/>
    <lineage>
        <taxon>Eukaryota</taxon>
        <taxon>Metazoa</taxon>
        <taxon>Ecdysozoa</taxon>
        <taxon>Arthropoda</taxon>
        <taxon>Hexapoda</taxon>
        <taxon>Insecta</taxon>
        <taxon>Pterygota</taxon>
        <taxon>Neoptera</taxon>
        <taxon>Endopterygota</taxon>
        <taxon>Lepidoptera</taxon>
        <taxon>Glossata</taxon>
        <taxon>Ditrysia</taxon>
        <taxon>Pyraloidea</taxon>
        <taxon>Pyralidae</taxon>
        <taxon>Galleriinae</taxon>
        <taxon>Galleria</taxon>
    </lineage>
</organism>